<dbReference type="OrthoDB" id="9801609at2"/>
<organism evidence="3 4">
    <name type="scientific">Pukyongia salina</name>
    <dbReference type="NCBI Taxonomy" id="2094025"/>
    <lineage>
        <taxon>Bacteria</taxon>
        <taxon>Pseudomonadati</taxon>
        <taxon>Bacteroidota</taxon>
        <taxon>Flavobacteriia</taxon>
        <taxon>Flavobacteriales</taxon>
        <taxon>Flavobacteriaceae</taxon>
        <taxon>Pukyongia</taxon>
    </lineage>
</organism>
<dbReference type="Pfam" id="PF00534">
    <property type="entry name" value="Glycos_transf_1"/>
    <property type="match status" value="1"/>
</dbReference>
<dbReference type="KEGG" id="aue:C5O00_00905"/>
<dbReference type="InterPro" id="IPR001296">
    <property type="entry name" value="Glyco_trans_1"/>
</dbReference>
<evidence type="ECO:0000259" key="2">
    <source>
        <dbReference type="Pfam" id="PF00534"/>
    </source>
</evidence>
<dbReference type="EMBL" id="CP027062">
    <property type="protein sequence ID" value="AVI49797.1"/>
    <property type="molecule type" value="Genomic_DNA"/>
</dbReference>
<dbReference type="PANTHER" id="PTHR46401:SF2">
    <property type="entry name" value="GLYCOSYLTRANSFERASE WBBK-RELATED"/>
    <property type="match status" value="1"/>
</dbReference>
<sequence>MKTVFLESHNIKNKYSGFGQFNYHLIKGLASVKPADLDIVLHAKDTDSLRSEFGEVFRYKKYRSITRHKPFRIKKRYNLWHCLNQNIKIEPFHEIPYLLTVHDIHFITEGSEGLQEKLKGKFREKLDRVSAITYISEFAKKDCHAHFDVPDVPEFVIYNGNTITDTSIPEDYSPPTFPEKPFLYSIGDFSPRKNFKTLVAMLTHLPDYNLVLSGSDHSVYASELRQMVRELNLENRVLLTGKVEDTEKKFYLKHCEAFVFPSHREGFGIPPIEAMRFGKPVFISNNTSLPEIGGEHAFYWDHYEPEYMKDVFMKGMHDFHENRAFYEEWYIQRAKSFNWTNTAREYLKVYQQILS</sequence>
<dbReference type="SUPFAM" id="SSF53756">
    <property type="entry name" value="UDP-Glycosyltransferase/glycogen phosphorylase"/>
    <property type="match status" value="1"/>
</dbReference>
<accession>A0A2S0HSZ9</accession>
<name>A0A2S0HSZ9_9FLAO</name>
<dbReference type="Proteomes" id="UP000238442">
    <property type="component" value="Chromosome"/>
</dbReference>
<dbReference type="AlphaFoldDB" id="A0A2S0HSZ9"/>
<evidence type="ECO:0000256" key="1">
    <source>
        <dbReference type="ARBA" id="ARBA00022679"/>
    </source>
</evidence>
<evidence type="ECO:0000313" key="4">
    <source>
        <dbReference type="Proteomes" id="UP000238442"/>
    </source>
</evidence>
<evidence type="ECO:0000313" key="3">
    <source>
        <dbReference type="EMBL" id="AVI49797.1"/>
    </source>
</evidence>
<dbReference type="GO" id="GO:0016757">
    <property type="term" value="F:glycosyltransferase activity"/>
    <property type="evidence" value="ECO:0007669"/>
    <property type="project" value="InterPro"/>
</dbReference>
<feature type="domain" description="Glycosyl transferase family 1" evidence="2">
    <location>
        <begin position="177"/>
        <end position="314"/>
    </location>
</feature>
<dbReference type="Gene3D" id="3.40.50.2000">
    <property type="entry name" value="Glycogen Phosphorylase B"/>
    <property type="match status" value="2"/>
</dbReference>
<protein>
    <submittedName>
        <fullName evidence="3">Glycosyltransferase family 1 protein</fullName>
    </submittedName>
</protein>
<proteinExistence type="predicted"/>
<dbReference type="PANTHER" id="PTHR46401">
    <property type="entry name" value="GLYCOSYLTRANSFERASE WBBK-RELATED"/>
    <property type="match status" value="1"/>
</dbReference>
<dbReference type="RefSeq" id="WP_105214091.1">
    <property type="nucleotide sequence ID" value="NZ_CP027062.1"/>
</dbReference>
<gene>
    <name evidence="3" type="ORF">C5O00_00905</name>
</gene>
<dbReference type="CDD" id="cd03809">
    <property type="entry name" value="GT4_MtfB-like"/>
    <property type="match status" value="1"/>
</dbReference>
<dbReference type="GO" id="GO:0009103">
    <property type="term" value="P:lipopolysaccharide biosynthetic process"/>
    <property type="evidence" value="ECO:0007669"/>
    <property type="project" value="TreeGrafter"/>
</dbReference>
<keyword evidence="4" id="KW-1185">Reference proteome</keyword>
<keyword evidence="1 3" id="KW-0808">Transferase</keyword>
<reference evidence="3 4" key="1">
    <citation type="submission" date="2018-02" db="EMBL/GenBank/DDBJ databases">
        <title>Genomic analysis of the strain RR4-38 isolated from a seawater recirculating aquaculture system.</title>
        <authorList>
            <person name="Kim Y.-S."/>
            <person name="Jang Y.H."/>
            <person name="Kim K.-H."/>
        </authorList>
    </citation>
    <scope>NUCLEOTIDE SEQUENCE [LARGE SCALE GENOMIC DNA]</scope>
    <source>
        <strain evidence="3 4">RR4-38</strain>
    </source>
</reference>